<protein>
    <recommendedName>
        <fullName evidence="5">Endo-1,4-beta-xylanase A</fullName>
    </recommendedName>
</protein>
<dbReference type="EMBL" id="PVNL01000040">
    <property type="protein sequence ID" value="PRQ08604.1"/>
    <property type="molecule type" value="Genomic_DNA"/>
</dbReference>
<dbReference type="AlphaFoldDB" id="A0A2S9YU45"/>
<dbReference type="PROSITE" id="PS51257">
    <property type="entry name" value="PROKAR_LIPOPROTEIN"/>
    <property type="match status" value="1"/>
</dbReference>
<feature type="region of interest" description="Disordered" evidence="1">
    <location>
        <begin position="107"/>
        <end position="133"/>
    </location>
</feature>
<feature type="chain" id="PRO_5015615611" description="Endo-1,4-beta-xylanase A" evidence="2">
    <location>
        <begin position="26"/>
        <end position="288"/>
    </location>
</feature>
<feature type="signal peptide" evidence="2">
    <location>
        <begin position="1"/>
        <end position="25"/>
    </location>
</feature>
<feature type="region of interest" description="Disordered" evidence="1">
    <location>
        <begin position="24"/>
        <end position="72"/>
    </location>
</feature>
<proteinExistence type="predicted"/>
<feature type="compositionally biased region" description="Acidic residues" evidence="1">
    <location>
        <begin position="50"/>
        <end position="71"/>
    </location>
</feature>
<comment type="caution">
    <text evidence="3">The sequence shown here is derived from an EMBL/GenBank/DDBJ whole genome shotgun (WGS) entry which is preliminary data.</text>
</comment>
<feature type="compositionally biased region" description="Acidic residues" evidence="1">
    <location>
        <begin position="108"/>
        <end position="126"/>
    </location>
</feature>
<evidence type="ECO:0008006" key="5">
    <source>
        <dbReference type="Google" id="ProtNLM"/>
    </source>
</evidence>
<dbReference type="Proteomes" id="UP000238823">
    <property type="component" value="Unassembled WGS sequence"/>
</dbReference>
<keyword evidence="2" id="KW-0732">Signal</keyword>
<evidence type="ECO:0000256" key="2">
    <source>
        <dbReference type="SAM" id="SignalP"/>
    </source>
</evidence>
<evidence type="ECO:0000256" key="1">
    <source>
        <dbReference type="SAM" id="MobiDB-lite"/>
    </source>
</evidence>
<feature type="compositionally biased region" description="Low complexity" evidence="1">
    <location>
        <begin position="38"/>
        <end position="48"/>
    </location>
</feature>
<name>A0A2S9YU45_9BACT</name>
<sequence>MTLRTTESVLLSLPLALAMSLSACGDSSADAGDDETAGSETATETGEPTGDGDGDGDTGDGDGDPAGDGDADTSCPIGSLGCPCTGGGSCDLGLMCEGGECVPASGDGDGDTGDGDGDGDTGDGDGDTGGTACNGDEFIAIEAVDANEIVGWNETMSQLGEGLILAYDNESPNAYVQFDLDIPCDDDWHIWVRGIDNQDADSYFVLVDGGPMPVPIFEIDCTPGPNGPEYLWAELNWRDQMEPSCEYVEDPWVQTWDAGAHTFTIGYRPQEAYALSRIWLTNTDQTPP</sequence>
<organism evidence="3 4">
    <name type="scientific">Enhygromyxa salina</name>
    <dbReference type="NCBI Taxonomy" id="215803"/>
    <lineage>
        <taxon>Bacteria</taxon>
        <taxon>Pseudomonadati</taxon>
        <taxon>Myxococcota</taxon>
        <taxon>Polyangia</taxon>
        <taxon>Nannocystales</taxon>
        <taxon>Nannocystaceae</taxon>
        <taxon>Enhygromyxa</taxon>
    </lineage>
</organism>
<gene>
    <name evidence="3" type="ORF">ENSA7_16860</name>
</gene>
<accession>A0A2S9YU45</accession>
<reference evidence="3 4" key="1">
    <citation type="submission" date="2018-03" db="EMBL/GenBank/DDBJ databases">
        <title>Draft Genome Sequences of the Obligatory Marine Myxobacteria Enhygromyxa salina SWB007.</title>
        <authorList>
            <person name="Poehlein A."/>
            <person name="Moghaddam J.A."/>
            <person name="Harms H."/>
            <person name="Alanjari M."/>
            <person name="Koenig G.M."/>
            <person name="Daniel R."/>
            <person name="Schaeberle T.F."/>
        </authorList>
    </citation>
    <scope>NUCLEOTIDE SEQUENCE [LARGE SCALE GENOMIC DNA]</scope>
    <source>
        <strain evidence="3 4">SWB007</strain>
    </source>
</reference>
<evidence type="ECO:0000313" key="3">
    <source>
        <dbReference type="EMBL" id="PRQ08604.1"/>
    </source>
</evidence>
<evidence type="ECO:0000313" key="4">
    <source>
        <dbReference type="Proteomes" id="UP000238823"/>
    </source>
</evidence>